<proteinExistence type="predicted"/>
<keyword evidence="3" id="KW-1185">Reference proteome</keyword>
<dbReference type="PROSITE" id="PS51725">
    <property type="entry name" value="ABM"/>
    <property type="match status" value="1"/>
</dbReference>
<dbReference type="InterPro" id="IPR007138">
    <property type="entry name" value="ABM_dom"/>
</dbReference>
<dbReference type="Gene3D" id="3.30.70.100">
    <property type="match status" value="1"/>
</dbReference>
<dbReference type="SUPFAM" id="SSF54909">
    <property type="entry name" value="Dimeric alpha+beta barrel"/>
    <property type="match status" value="1"/>
</dbReference>
<dbReference type="GO" id="GO:0005829">
    <property type="term" value="C:cytosol"/>
    <property type="evidence" value="ECO:0007669"/>
    <property type="project" value="TreeGrafter"/>
</dbReference>
<dbReference type="EMBL" id="RKLP01000003">
    <property type="protein sequence ID" value="RVW10324.1"/>
    <property type="molecule type" value="Genomic_DNA"/>
</dbReference>
<dbReference type="Proteomes" id="UP000286208">
    <property type="component" value="Unassembled WGS sequence"/>
</dbReference>
<evidence type="ECO:0000259" key="1">
    <source>
        <dbReference type="PROSITE" id="PS51725"/>
    </source>
</evidence>
<dbReference type="RefSeq" id="WP_127915519.1">
    <property type="nucleotide sequence ID" value="NZ_RKLP01000003.1"/>
</dbReference>
<comment type="caution">
    <text evidence="2">The sequence shown here is derived from an EMBL/GenBank/DDBJ whole genome shotgun (WGS) entry which is preliminary data.</text>
</comment>
<organism evidence="2 3">
    <name type="scientific">Prescottella agglutinans</name>
    <dbReference type="NCBI Taxonomy" id="1644129"/>
    <lineage>
        <taxon>Bacteria</taxon>
        <taxon>Bacillati</taxon>
        <taxon>Actinomycetota</taxon>
        <taxon>Actinomycetes</taxon>
        <taxon>Mycobacteriales</taxon>
        <taxon>Nocardiaceae</taxon>
        <taxon>Prescottella</taxon>
    </lineage>
</organism>
<evidence type="ECO:0000313" key="3">
    <source>
        <dbReference type="Proteomes" id="UP000286208"/>
    </source>
</evidence>
<dbReference type="PANTHER" id="PTHR33336:SF3">
    <property type="entry name" value="ABM DOMAIN-CONTAINING PROTEIN"/>
    <property type="match status" value="1"/>
</dbReference>
<gene>
    <name evidence="2" type="ORF">EGT67_07915</name>
</gene>
<protein>
    <submittedName>
        <fullName evidence="2">Antibiotic biosynthesis monooxygenase</fullName>
    </submittedName>
</protein>
<accession>A0A3S3ECH9</accession>
<sequence length="94" mass="10844">MHTAFIRVRVRPEHAERAARAMLGLVEPTLAEPGCITYEFYRDLDDPGLFHCFEHWDTRQSLDDHGSTVHVRAFLDEFGPVIEQWDSHHTVGLS</sequence>
<keyword evidence="2" id="KW-0560">Oxidoreductase</keyword>
<evidence type="ECO:0000313" key="2">
    <source>
        <dbReference type="EMBL" id="RVW10324.1"/>
    </source>
</evidence>
<dbReference type="Pfam" id="PF03992">
    <property type="entry name" value="ABM"/>
    <property type="match status" value="1"/>
</dbReference>
<name>A0A3S3ECH9_9NOCA</name>
<reference evidence="2 3" key="1">
    <citation type="submission" date="2018-11" db="EMBL/GenBank/DDBJ databases">
        <title>Rhodococcus spongicola sp. nov. and Rhodococcus xishaensis sp. nov. from marine sponges.</title>
        <authorList>
            <person name="Li L."/>
            <person name="Lin H.W."/>
        </authorList>
    </citation>
    <scope>NUCLEOTIDE SEQUENCE [LARGE SCALE GENOMIC DNA]</scope>
    <source>
        <strain evidence="2 3">CCTCC AB2014297</strain>
    </source>
</reference>
<dbReference type="InterPro" id="IPR011008">
    <property type="entry name" value="Dimeric_a/b-barrel"/>
</dbReference>
<dbReference type="PANTHER" id="PTHR33336">
    <property type="entry name" value="QUINOL MONOOXYGENASE YGIN-RELATED"/>
    <property type="match status" value="1"/>
</dbReference>
<feature type="domain" description="ABM" evidence="1">
    <location>
        <begin position="2"/>
        <end position="90"/>
    </location>
</feature>
<dbReference type="GO" id="GO:0004497">
    <property type="term" value="F:monooxygenase activity"/>
    <property type="evidence" value="ECO:0007669"/>
    <property type="project" value="UniProtKB-KW"/>
</dbReference>
<keyword evidence="2" id="KW-0503">Monooxygenase</keyword>
<dbReference type="InterPro" id="IPR050744">
    <property type="entry name" value="AI-2_Isomerase_LsrG"/>
</dbReference>
<dbReference type="AlphaFoldDB" id="A0A3S3ECH9"/>
<dbReference type="OrthoDB" id="5244470at2"/>